<dbReference type="EMBL" id="RSEB01000003">
    <property type="protein sequence ID" value="RRR99686.1"/>
    <property type="molecule type" value="Genomic_DNA"/>
</dbReference>
<evidence type="ECO:0000256" key="1">
    <source>
        <dbReference type="SAM" id="MobiDB-lite"/>
    </source>
</evidence>
<organism evidence="2 3">
    <name type="scientific">Glycomyces terrestris</name>
    <dbReference type="NCBI Taxonomy" id="2493553"/>
    <lineage>
        <taxon>Bacteria</taxon>
        <taxon>Bacillati</taxon>
        <taxon>Actinomycetota</taxon>
        <taxon>Actinomycetes</taxon>
        <taxon>Glycomycetales</taxon>
        <taxon>Glycomycetaceae</taxon>
        <taxon>Glycomyces</taxon>
    </lineage>
</organism>
<name>A0A426UYN6_9ACTN</name>
<proteinExistence type="predicted"/>
<protein>
    <recommendedName>
        <fullName evidence="4">Toxin-antitoxin system YwqK family antitoxin</fullName>
    </recommendedName>
</protein>
<evidence type="ECO:0000313" key="2">
    <source>
        <dbReference type="EMBL" id="RRR99686.1"/>
    </source>
</evidence>
<dbReference type="Proteomes" id="UP000277256">
    <property type="component" value="Unassembled WGS sequence"/>
</dbReference>
<dbReference type="AlphaFoldDB" id="A0A426UYN6"/>
<sequence>MGQEELTDTSAMPRVPDDDLDVDGDQRFSYEGRRFTGIGFEENRGGGRDEIAYRDGYQHGPARTIAADGTVLVEDWYCKAFRHGVSRQFRPDGSLAAAVAYDGGTVVWRVAFDGGVATEQWALPSDAPEQESIAKTRTVYDLPPVPGPSAAASLGVH</sequence>
<dbReference type="OrthoDB" id="4563261at2"/>
<comment type="caution">
    <text evidence="2">The sequence shown here is derived from an EMBL/GenBank/DDBJ whole genome shotgun (WGS) entry which is preliminary data.</text>
</comment>
<evidence type="ECO:0000313" key="3">
    <source>
        <dbReference type="Proteomes" id="UP000277256"/>
    </source>
</evidence>
<evidence type="ECO:0008006" key="4">
    <source>
        <dbReference type="Google" id="ProtNLM"/>
    </source>
</evidence>
<dbReference type="RefSeq" id="WP_125248195.1">
    <property type="nucleotide sequence ID" value="NZ_RSEB01000003.1"/>
</dbReference>
<keyword evidence="3" id="KW-1185">Reference proteome</keyword>
<feature type="region of interest" description="Disordered" evidence="1">
    <location>
        <begin position="1"/>
        <end position="24"/>
    </location>
</feature>
<reference evidence="2 3" key="1">
    <citation type="submission" date="2018-12" db="EMBL/GenBank/DDBJ databases">
        <title>Glycomyces sp. YIM 121974 draft genome.</title>
        <authorList>
            <person name="Li Q."/>
        </authorList>
    </citation>
    <scope>NUCLEOTIDE SEQUENCE [LARGE SCALE GENOMIC DNA]</scope>
    <source>
        <strain evidence="2 3">YIM 121974</strain>
    </source>
</reference>
<dbReference type="SUPFAM" id="SSF82185">
    <property type="entry name" value="Histone H3 K4-specific methyltransferase SET7/9 N-terminal domain"/>
    <property type="match status" value="1"/>
</dbReference>
<accession>A0A426UYN6</accession>
<gene>
    <name evidence="2" type="ORF">EIW28_13475</name>
</gene>